<dbReference type="SUPFAM" id="SSF53850">
    <property type="entry name" value="Periplasmic binding protein-like II"/>
    <property type="match status" value="1"/>
</dbReference>
<dbReference type="InterPro" id="IPR050490">
    <property type="entry name" value="Bact_solute-bd_prot1"/>
</dbReference>
<dbReference type="Gene3D" id="3.40.190.10">
    <property type="entry name" value="Periplasmic binding protein-like II"/>
    <property type="match status" value="2"/>
</dbReference>
<reference evidence="2 3" key="2">
    <citation type="submission" date="2016-01" db="EMBL/GenBank/DDBJ databases">
        <title>Microcella alkaliphila JAM AC0309 whole genome shotgun sequence.</title>
        <authorList>
            <person name="Kurata A."/>
            <person name="Hirose Y."/>
            <person name="Kishimoto N."/>
            <person name="Kobayashi T."/>
        </authorList>
    </citation>
    <scope>NUCLEOTIDE SEQUENCE [LARGE SCALE GENOMIC DNA]</scope>
    <source>
        <strain evidence="2 3">JAM AC0309</strain>
    </source>
</reference>
<keyword evidence="1" id="KW-0732">Signal</keyword>
<organism evidence="2 3">
    <name type="scientific">Microcella alkaliphila</name>
    <dbReference type="NCBI Taxonomy" id="279828"/>
    <lineage>
        <taxon>Bacteria</taxon>
        <taxon>Bacillati</taxon>
        <taxon>Actinomycetota</taxon>
        <taxon>Actinomycetes</taxon>
        <taxon>Micrococcales</taxon>
        <taxon>Microbacteriaceae</taxon>
        <taxon>Microcella</taxon>
    </lineage>
</organism>
<name>A0A0U5B5J7_9MICO</name>
<dbReference type="PANTHER" id="PTHR43649">
    <property type="entry name" value="ARABINOSE-BINDING PROTEIN-RELATED"/>
    <property type="match status" value="1"/>
</dbReference>
<dbReference type="Proteomes" id="UP000218965">
    <property type="component" value="Chromosome"/>
</dbReference>
<dbReference type="Pfam" id="PF13416">
    <property type="entry name" value="SBP_bac_8"/>
    <property type="match status" value="1"/>
</dbReference>
<reference evidence="3" key="1">
    <citation type="submission" date="2015-12" db="EMBL/GenBank/DDBJ databases">
        <authorList>
            <person name="Shamseldin A."/>
            <person name="Moawad H."/>
            <person name="Abd El-Rahim W.M."/>
            <person name="Sadowsky M.J."/>
        </authorList>
    </citation>
    <scope>NUCLEOTIDE SEQUENCE [LARGE SCALE GENOMIC DNA]</scope>
    <source>
        <strain evidence="3">JAM AC0309</strain>
    </source>
</reference>
<accession>A0A0U5B5J7</accession>
<dbReference type="KEGG" id="malk:MalAC0309_0318"/>
<gene>
    <name evidence="2" type="ORF">MalAC0309_0318</name>
</gene>
<dbReference type="AlphaFoldDB" id="A0A0U5B5J7"/>
<dbReference type="PROSITE" id="PS51257">
    <property type="entry name" value="PROKAR_LIPOPROTEIN"/>
    <property type="match status" value="1"/>
</dbReference>
<proteinExistence type="predicted"/>
<evidence type="ECO:0000313" key="3">
    <source>
        <dbReference type="Proteomes" id="UP000218965"/>
    </source>
</evidence>
<dbReference type="OrthoDB" id="9811951at2"/>
<dbReference type="PANTHER" id="PTHR43649:SF12">
    <property type="entry name" value="DIACETYLCHITOBIOSE BINDING PROTEIN DASA"/>
    <property type="match status" value="1"/>
</dbReference>
<evidence type="ECO:0000256" key="1">
    <source>
        <dbReference type="SAM" id="SignalP"/>
    </source>
</evidence>
<evidence type="ECO:0000313" key="2">
    <source>
        <dbReference type="EMBL" id="BAU31193.1"/>
    </source>
</evidence>
<dbReference type="RefSeq" id="WP_096420233.1">
    <property type="nucleotide sequence ID" value="NZ_AP017315.1"/>
</dbReference>
<sequence>MTMRAAGALTLAAGLVIGLGACAPAGDAGPSTEERELVIWDTGILGKLLENGEPDLENSFLDQMAVAFEEANEGVTVTVVQQGGDITANSAQFQAASIAGDGPDIRIQYAGGPTLSFAEFFTDLEPLLTPEIIDSMAGFNVNREGFSADGRILGMPYGAGNLFTVFQNHAVLEEAGLDPADTPDTWEELLANGQQVVDQTDKNGFWVANLEGYVGAWMISALVGGELGETVFTQMYAGEIPVDDPAMVEAYEAFAAWGASGLTNPDAGQVSNGDSTAGFVSGNSAYYLVGSWENNNMLDAFGEEGVSSFFIPVLDGAAHPNIGAGGPEIAISVTEYSENKELAGEFLRFLADPANQDIFVKLNQTQGSNHRDGDPAMIENPLLREQFEQLAEATDGVTFAFDSVMPQATIDLFYRVNAGVFLGTITPQDAVAQLKASYESEIANQ</sequence>
<protein>
    <submittedName>
        <fullName evidence="2">Extracellular solute-binding protein family 1</fullName>
    </submittedName>
</protein>
<feature type="chain" id="PRO_5039265467" evidence="1">
    <location>
        <begin position="24"/>
        <end position="445"/>
    </location>
</feature>
<dbReference type="EMBL" id="AP017315">
    <property type="protein sequence ID" value="BAU31193.1"/>
    <property type="molecule type" value="Genomic_DNA"/>
</dbReference>
<dbReference type="InterPro" id="IPR006059">
    <property type="entry name" value="SBP"/>
</dbReference>
<feature type="signal peptide" evidence="1">
    <location>
        <begin position="1"/>
        <end position="23"/>
    </location>
</feature>